<gene>
    <name evidence="2" type="ORF">NMOB1V02_LOCUS10633</name>
</gene>
<evidence type="ECO:0000256" key="1">
    <source>
        <dbReference type="SAM" id="MobiDB-lite"/>
    </source>
</evidence>
<proteinExistence type="predicted"/>
<name>A0A7R9GJ16_9CRUS</name>
<protein>
    <submittedName>
        <fullName evidence="2">Uncharacterized protein</fullName>
    </submittedName>
</protein>
<dbReference type="Proteomes" id="UP000678499">
    <property type="component" value="Unassembled WGS sequence"/>
</dbReference>
<feature type="compositionally biased region" description="Basic residues" evidence="1">
    <location>
        <begin position="58"/>
        <end position="72"/>
    </location>
</feature>
<keyword evidence="3" id="KW-1185">Reference proteome</keyword>
<sequence length="122" mass="13410">MIISSGWVMGKGVVKILRLVYCVEQRLDTVFGTNMDNNPGKDKRVTSNSKGAPSNKRATSRRPYWRKGKRPKSPPQSLSNIAPSSEPLEEKPTEGAPQSPLQSEPLTKQLPLSVDLPLCVIP</sequence>
<evidence type="ECO:0000313" key="2">
    <source>
        <dbReference type="EMBL" id="CAD7283015.1"/>
    </source>
</evidence>
<organism evidence="2">
    <name type="scientific">Notodromas monacha</name>
    <dbReference type="NCBI Taxonomy" id="399045"/>
    <lineage>
        <taxon>Eukaryota</taxon>
        <taxon>Metazoa</taxon>
        <taxon>Ecdysozoa</taxon>
        <taxon>Arthropoda</taxon>
        <taxon>Crustacea</taxon>
        <taxon>Oligostraca</taxon>
        <taxon>Ostracoda</taxon>
        <taxon>Podocopa</taxon>
        <taxon>Podocopida</taxon>
        <taxon>Cypridocopina</taxon>
        <taxon>Cypridoidea</taxon>
        <taxon>Cyprididae</taxon>
        <taxon>Notodromas</taxon>
    </lineage>
</organism>
<dbReference type="EMBL" id="CAJPEX010004675">
    <property type="protein sequence ID" value="CAG0923167.1"/>
    <property type="molecule type" value="Genomic_DNA"/>
</dbReference>
<dbReference type="AlphaFoldDB" id="A0A7R9GJ16"/>
<feature type="region of interest" description="Disordered" evidence="1">
    <location>
        <begin position="31"/>
        <end position="108"/>
    </location>
</feature>
<evidence type="ECO:0000313" key="3">
    <source>
        <dbReference type="Proteomes" id="UP000678499"/>
    </source>
</evidence>
<dbReference type="EMBL" id="OA886712">
    <property type="protein sequence ID" value="CAD7283015.1"/>
    <property type="molecule type" value="Genomic_DNA"/>
</dbReference>
<accession>A0A7R9GJ16</accession>
<reference evidence="2" key="1">
    <citation type="submission" date="2020-11" db="EMBL/GenBank/DDBJ databases">
        <authorList>
            <person name="Tran Van P."/>
        </authorList>
    </citation>
    <scope>NUCLEOTIDE SEQUENCE</scope>
</reference>